<dbReference type="SUPFAM" id="SSF53098">
    <property type="entry name" value="Ribonuclease H-like"/>
    <property type="match status" value="1"/>
</dbReference>
<evidence type="ECO:0000259" key="9">
    <source>
        <dbReference type="Pfam" id="PF03175"/>
    </source>
</evidence>
<evidence type="ECO:0000256" key="1">
    <source>
        <dbReference type="ARBA" id="ARBA00005755"/>
    </source>
</evidence>
<evidence type="ECO:0000256" key="5">
    <source>
        <dbReference type="ARBA" id="ARBA00022705"/>
    </source>
</evidence>
<dbReference type="EMBL" id="JACGWN010000017">
    <property type="protein sequence ID" value="KAL0391586.1"/>
    <property type="molecule type" value="Genomic_DNA"/>
</dbReference>
<dbReference type="GO" id="GO:0003677">
    <property type="term" value="F:DNA binding"/>
    <property type="evidence" value="ECO:0007669"/>
    <property type="project" value="UniProtKB-KW"/>
</dbReference>
<keyword evidence="3" id="KW-0808">Transferase</keyword>
<feature type="domain" description="DNA-directed DNA polymerase family B mitochondria/virus" evidence="9">
    <location>
        <begin position="4"/>
        <end position="67"/>
    </location>
</feature>
<evidence type="ECO:0000313" key="10">
    <source>
        <dbReference type="EMBL" id="KAL0391586.1"/>
    </source>
</evidence>
<evidence type="ECO:0000256" key="2">
    <source>
        <dbReference type="ARBA" id="ARBA00012417"/>
    </source>
</evidence>
<protein>
    <recommendedName>
        <fullName evidence="2">DNA-directed DNA polymerase</fullName>
        <ecNumber evidence="2">2.7.7.7</ecNumber>
    </recommendedName>
</protein>
<dbReference type="GO" id="GO:0000166">
    <property type="term" value="F:nucleotide binding"/>
    <property type="evidence" value="ECO:0007669"/>
    <property type="project" value="InterPro"/>
</dbReference>
<evidence type="ECO:0000256" key="4">
    <source>
        <dbReference type="ARBA" id="ARBA00022695"/>
    </source>
</evidence>
<dbReference type="InterPro" id="IPR036397">
    <property type="entry name" value="RNaseH_sf"/>
</dbReference>
<reference evidence="10" key="2">
    <citation type="journal article" date="2024" name="Plant">
        <title>Genomic evolution and insights into agronomic trait innovations of Sesamum species.</title>
        <authorList>
            <person name="Miao H."/>
            <person name="Wang L."/>
            <person name="Qu L."/>
            <person name="Liu H."/>
            <person name="Sun Y."/>
            <person name="Le M."/>
            <person name="Wang Q."/>
            <person name="Wei S."/>
            <person name="Zheng Y."/>
            <person name="Lin W."/>
            <person name="Duan Y."/>
            <person name="Cao H."/>
            <person name="Xiong S."/>
            <person name="Wang X."/>
            <person name="Wei L."/>
            <person name="Li C."/>
            <person name="Ma Q."/>
            <person name="Ju M."/>
            <person name="Zhao R."/>
            <person name="Li G."/>
            <person name="Mu C."/>
            <person name="Tian Q."/>
            <person name="Mei H."/>
            <person name="Zhang T."/>
            <person name="Gao T."/>
            <person name="Zhang H."/>
        </authorList>
    </citation>
    <scope>NUCLEOTIDE SEQUENCE</scope>
    <source>
        <strain evidence="10">KEN1</strain>
    </source>
</reference>
<gene>
    <name evidence="10" type="ORF">Slati_4522800</name>
</gene>
<dbReference type="Pfam" id="PF03175">
    <property type="entry name" value="DNA_pol_B_2"/>
    <property type="match status" value="2"/>
</dbReference>
<evidence type="ECO:0000256" key="8">
    <source>
        <dbReference type="ARBA" id="ARBA00049244"/>
    </source>
</evidence>
<dbReference type="InterPro" id="IPR004868">
    <property type="entry name" value="DNA-dir_DNA_pol_B_mt/vir"/>
</dbReference>
<evidence type="ECO:0000256" key="7">
    <source>
        <dbReference type="ARBA" id="ARBA00023125"/>
    </source>
</evidence>
<comment type="catalytic activity">
    <reaction evidence="8">
        <text>DNA(n) + a 2'-deoxyribonucleoside 5'-triphosphate = DNA(n+1) + diphosphate</text>
        <dbReference type="Rhea" id="RHEA:22508"/>
        <dbReference type="Rhea" id="RHEA-COMP:17339"/>
        <dbReference type="Rhea" id="RHEA-COMP:17340"/>
        <dbReference type="ChEBI" id="CHEBI:33019"/>
        <dbReference type="ChEBI" id="CHEBI:61560"/>
        <dbReference type="ChEBI" id="CHEBI:173112"/>
        <dbReference type="EC" id="2.7.7.7"/>
    </reaction>
</comment>
<dbReference type="AlphaFoldDB" id="A0AAW2SIV5"/>
<evidence type="ECO:0000256" key="6">
    <source>
        <dbReference type="ARBA" id="ARBA00022932"/>
    </source>
</evidence>
<feature type="domain" description="DNA-directed DNA polymerase family B mitochondria/virus" evidence="9">
    <location>
        <begin position="75"/>
        <end position="130"/>
    </location>
</feature>
<keyword evidence="5" id="KW-0235">DNA replication</keyword>
<comment type="caution">
    <text evidence="10">The sequence shown here is derived from an EMBL/GenBank/DDBJ whole genome shotgun (WGS) entry which is preliminary data.</text>
</comment>
<dbReference type="InterPro" id="IPR012337">
    <property type="entry name" value="RNaseH-like_sf"/>
</dbReference>
<comment type="similarity">
    <text evidence="1">Belongs to the DNA polymerase type-B family.</text>
</comment>
<dbReference type="Gene3D" id="3.30.420.10">
    <property type="entry name" value="Ribonuclease H-like superfamily/Ribonuclease H"/>
    <property type="match status" value="1"/>
</dbReference>
<keyword evidence="4" id="KW-0548">Nucleotidyltransferase</keyword>
<reference evidence="10" key="1">
    <citation type="submission" date="2020-06" db="EMBL/GenBank/DDBJ databases">
        <authorList>
            <person name="Li T."/>
            <person name="Hu X."/>
            <person name="Zhang T."/>
            <person name="Song X."/>
            <person name="Zhang H."/>
            <person name="Dai N."/>
            <person name="Sheng W."/>
            <person name="Hou X."/>
            <person name="Wei L."/>
        </authorList>
    </citation>
    <scope>NUCLEOTIDE SEQUENCE</scope>
    <source>
        <strain evidence="10">KEN1</strain>
        <tissue evidence="10">Leaf</tissue>
    </source>
</reference>
<accession>A0AAW2SIV5</accession>
<name>A0AAW2SIV5_9LAMI</name>
<keyword evidence="6" id="KW-0239">DNA-directed DNA polymerase</keyword>
<sequence>MLSQHKYKLKPLLRNNRLYELAVYSDKKMLFRFRDSLNLLPGKLSSLANNLCPELGPKGSIEHDKVELSNLASRKKSLLEYLKQDVLLLGGVMQKAKDRYWKLYSVDIESKITLSSLALSIFRLKYYDSSN</sequence>
<dbReference type="GO" id="GO:0003887">
    <property type="term" value="F:DNA-directed DNA polymerase activity"/>
    <property type="evidence" value="ECO:0007669"/>
    <property type="project" value="UniProtKB-KW"/>
</dbReference>
<dbReference type="GO" id="GO:0006260">
    <property type="term" value="P:DNA replication"/>
    <property type="evidence" value="ECO:0007669"/>
    <property type="project" value="UniProtKB-KW"/>
</dbReference>
<dbReference type="PANTHER" id="PTHR33568:SF3">
    <property type="entry name" value="DNA-DIRECTED DNA POLYMERASE"/>
    <property type="match status" value="1"/>
</dbReference>
<keyword evidence="7" id="KW-0238">DNA-binding</keyword>
<evidence type="ECO:0000256" key="3">
    <source>
        <dbReference type="ARBA" id="ARBA00022679"/>
    </source>
</evidence>
<organism evidence="10">
    <name type="scientific">Sesamum latifolium</name>
    <dbReference type="NCBI Taxonomy" id="2727402"/>
    <lineage>
        <taxon>Eukaryota</taxon>
        <taxon>Viridiplantae</taxon>
        <taxon>Streptophyta</taxon>
        <taxon>Embryophyta</taxon>
        <taxon>Tracheophyta</taxon>
        <taxon>Spermatophyta</taxon>
        <taxon>Magnoliopsida</taxon>
        <taxon>eudicotyledons</taxon>
        <taxon>Gunneridae</taxon>
        <taxon>Pentapetalae</taxon>
        <taxon>asterids</taxon>
        <taxon>lamiids</taxon>
        <taxon>Lamiales</taxon>
        <taxon>Pedaliaceae</taxon>
        <taxon>Sesamum</taxon>
    </lineage>
</organism>
<proteinExistence type="inferred from homology"/>
<dbReference type="PANTHER" id="PTHR33568">
    <property type="entry name" value="DNA POLYMERASE"/>
    <property type="match status" value="1"/>
</dbReference>
<dbReference type="EC" id="2.7.7.7" evidence="2"/>